<accession>A0A9Q3H3P1</accession>
<evidence type="ECO:0000313" key="7">
    <source>
        <dbReference type="Proteomes" id="UP000765509"/>
    </source>
</evidence>
<dbReference type="PROSITE" id="PS50994">
    <property type="entry name" value="INTEGRASE"/>
    <property type="match status" value="1"/>
</dbReference>
<dbReference type="OrthoDB" id="3261476at2759"/>
<sequence length="143" mass="16126">MSTGGSNFVLVVVDTATRFSCVRCLKPKDKDKDKLVKIINQAENRLDTFVKRMLTNGGKEFVSKFISNFCANRGIENIKTTPYTPQHNGIVKCLNHTLLDKARAMRIETGVLKELWAGLISTADYLRVRKSEGSISPWKKHLI</sequence>
<evidence type="ECO:0000256" key="1">
    <source>
        <dbReference type="ARBA" id="ARBA00022578"/>
    </source>
</evidence>
<comment type="catalytic activity">
    <reaction evidence="4">
        <text>DNA(n) + a 2'-deoxyribonucleoside 5'-triphosphate = DNA(n+1) + diphosphate</text>
        <dbReference type="Rhea" id="RHEA:22508"/>
        <dbReference type="Rhea" id="RHEA-COMP:17339"/>
        <dbReference type="Rhea" id="RHEA-COMP:17340"/>
        <dbReference type="ChEBI" id="CHEBI:33019"/>
        <dbReference type="ChEBI" id="CHEBI:61560"/>
        <dbReference type="ChEBI" id="CHEBI:173112"/>
        <dbReference type="EC" id="2.7.7.7"/>
    </reaction>
</comment>
<dbReference type="SUPFAM" id="SSF53098">
    <property type="entry name" value="Ribonuclease H-like"/>
    <property type="match status" value="1"/>
</dbReference>
<dbReference type="AlphaFoldDB" id="A0A9Q3H3P1"/>
<protein>
    <recommendedName>
        <fullName evidence="5">Integrase catalytic domain-containing protein</fullName>
    </recommendedName>
</protein>
<name>A0A9Q3H3P1_9BASI</name>
<comment type="catalytic activity">
    <reaction evidence="3">
        <text>DNA(n) + a 2'-deoxyribonucleoside 5'-triphosphate = DNA(n+1) + diphosphate</text>
        <dbReference type="Rhea" id="RHEA:22508"/>
        <dbReference type="Rhea" id="RHEA-COMP:17339"/>
        <dbReference type="Rhea" id="RHEA-COMP:17340"/>
        <dbReference type="ChEBI" id="CHEBI:33019"/>
        <dbReference type="ChEBI" id="CHEBI:61560"/>
        <dbReference type="ChEBI" id="CHEBI:173112"/>
        <dbReference type="EC" id="2.7.7.49"/>
    </reaction>
</comment>
<dbReference type="InterPro" id="IPR036397">
    <property type="entry name" value="RNaseH_sf"/>
</dbReference>
<reference evidence="6" key="1">
    <citation type="submission" date="2021-03" db="EMBL/GenBank/DDBJ databases">
        <title>Draft genome sequence of rust myrtle Austropuccinia psidii MF-1, a brazilian biotype.</title>
        <authorList>
            <person name="Quecine M.C."/>
            <person name="Pachon D.M.R."/>
            <person name="Bonatelli M.L."/>
            <person name="Correr F.H."/>
            <person name="Franceschini L.M."/>
            <person name="Leite T.F."/>
            <person name="Margarido G.R.A."/>
            <person name="Almeida C.A."/>
            <person name="Ferrarezi J.A."/>
            <person name="Labate C.A."/>
        </authorList>
    </citation>
    <scope>NUCLEOTIDE SEQUENCE</scope>
    <source>
        <strain evidence="6">MF-1</strain>
    </source>
</reference>
<evidence type="ECO:0000256" key="4">
    <source>
        <dbReference type="ARBA" id="ARBA00049244"/>
    </source>
</evidence>
<dbReference type="PANTHER" id="PTHR42648:SF28">
    <property type="entry name" value="TRANSPOSON-ENCODED PROTEIN WITH RIBONUCLEASE H-LIKE AND RETROVIRUS ZINC FINGER-LIKE DOMAINS"/>
    <property type="match status" value="1"/>
</dbReference>
<evidence type="ECO:0000259" key="5">
    <source>
        <dbReference type="PROSITE" id="PS50994"/>
    </source>
</evidence>
<dbReference type="GO" id="GO:0015074">
    <property type="term" value="P:DNA integration"/>
    <property type="evidence" value="ECO:0007669"/>
    <property type="project" value="InterPro"/>
</dbReference>
<proteinExistence type="predicted"/>
<dbReference type="Proteomes" id="UP000765509">
    <property type="component" value="Unassembled WGS sequence"/>
</dbReference>
<keyword evidence="2" id="KW-0694">RNA-binding</keyword>
<keyword evidence="1" id="KW-0815">Transposition</keyword>
<dbReference type="InterPro" id="IPR001584">
    <property type="entry name" value="Integrase_cat-core"/>
</dbReference>
<dbReference type="PANTHER" id="PTHR42648">
    <property type="entry name" value="TRANSPOSASE, PUTATIVE-RELATED"/>
    <property type="match status" value="1"/>
</dbReference>
<dbReference type="EMBL" id="AVOT02010722">
    <property type="protein sequence ID" value="MBW0490703.1"/>
    <property type="molecule type" value="Genomic_DNA"/>
</dbReference>
<feature type="domain" description="Integrase catalytic" evidence="5">
    <location>
        <begin position="1"/>
        <end position="143"/>
    </location>
</feature>
<keyword evidence="7" id="KW-1185">Reference proteome</keyword>
<organism evidence="6 7">
    <name type="scientific">Austropuccinia psidii MF-1</name>
    <dbReference type="NCBI Taxonomy" id="1389203"/>
    <lineage>
        <taxon>Eukaryota</taxon>
        <taxon>Fungi</taxon>
        <taxon>Dikarya</taxon>
        <taxon>Basidiomycota</taxon>
        <taxon>Pucciniomycotina</taxon>
        <taxon>Pucciniomycetes</taxon>
        <taxon>Pucciniales</taxon>
        <taxon>Sphaerophragmiaceae</taxon>
        <taxon>Austropuccinia</taxon>
    </lineage>
</organism>
<dbReference type="GO" id="GO:0003723">
    <property type="term" value="F:RNA binding"/>
    <property type="evidence" value="ECO:0007669"/>
    <property type="project" value="UniProtKB-KW"/>
</dbReference>
<dbReference type="GO" id="GO:0003887">
    <property type="term" value="F:DNA-directed DNA polymerase activity"/>
    <property type="evidence" value="ECO:0007669"/>
    <property type="project" value="UniProtKB-EC"/>
</dbReference>
<dbReference type="GO" id="GO:0003964">
    <property type="term" value="F:RNA-directed DNA polymerase activity"/>
    <property type="evidence" value="ECO:0007669"/>
    <property type="project" value="UniProtKB-EC"/>
</dbReference>
<evidence type="ECO:0000313" key="6">
    <source>
        <dbReference type="EMBL" id="MBW0490703.1"/>
    </source>
</evidence>
<comment type="caution">
    <text evidence="6">The sequence shown here is derived from an EMBL/GenBank/DDBJ whole genome shotgun (WGS) entry which is preliminary data.</text>
</comment>
<dbReference type="Gene3D" id="3.30.420.10">
    <property type="entry name" value="Ribonuclease H-like superfamily/Ribonuclease H"/>
    <property type="match status" value="1"/>
</dbReference>
<gene>
    <name evidence="6" type="ORF">O181_030418</name>
</gene>
<dbReference type="GO" id="GO:0005634">
    <property type="term" value="C:nucleus"/>
    <property type="evidence" value="ECO:0007669"/>
    <property type="project" value="UniProtKB-ARBA"/>
</dbReference>
<evidence type="ECO:0000256" key="2">
    <source>
        <dbReference type="ARBA" id="ARBA00022884"/>
    </source>
</evidence>
<evidence type="ECO:0000256" key="3">
    <source>
        <dbReference type="ARBA" id="ARBA00048173"/>
    </source>
</evidence>
<dbReference type="InterPro" id="IPR039537">
    <property type="entry name" value="Retrotran_Ty1/copia-like"/>
</dbReference>
<dbReference type="InterPro" id="IPR012337">
    <property type="entry name" value="RNaseH-like_sf"/>
</dbReference>
<dbReference type="GO" id="GO:0032196">
    <property type="term" value="P:transposition"/>
    <property type="evidence" value="ECO:0007669"/>
    <property type="project" value="UniProtKB-KW"/>
</dbReference>